<dbReference type="AlphaFoldDB" id="B4PVD1"/>
<feature type="compositionally biased region" description="Basic and acidic residues" evidence="8">
    <location>
        <begin position="789"/>
        <end position="799"/>
    </location>
</feature>
<dbReference type="GO" id="GO:0007064">
    <property type="term" value="P:mitotic sister chromatid cohesion"/>
    <property type="evidence" value="ECO:0007669"/>
    <property type="project" value="EnsemblMetazoa"/>
</dbReference>
<feature type="compositionally biased region" description="Basic residues" evidence="8">
    <location>
        <begin position="835"/>
        <end position="844"/>
    </location>
</feature>
<evidence type="ECO:0000259" key="9">
    <source>
        <dbReference type="Pfam" id="PF09666"/>
    </source>
</evidence>
<evidence type="ECO:0000313" key="11">
    <source>
        <dbReference type="Proteomes" id="UP000002282"/>
    </source>
</evidence>
<feature type="domain" description="Sororin-like middle region" evidence="9">
    <location>
        <begin position="667"/>
        <end position="731"/>
    </location>
</feature>
<feature type="region of interest" description="Disordered" evidence="8">
    <location>
        <begin position="136"/>
        <end position="225"/>
    </location>
</feature>
<dbReference type="Proteomes" id="UP000002282">
    <property type="component" value="Chromosome 3R"/>
</dbReference>
<organism evidence="10 11">
    <name type="scientific">Drosophila yakuba</name>
    <name type="common">Fruit fly</name>
    <dbReference type="NCBI Taxonomy" id="7245"/>
    <lineage>
        <taxon>Eukaryota</taxon>
        <taxon>Metazoa</taxon>
        <taxon>Ecdysozoa</taxon>
        <taxon>Arthropoda</taxon>
        <taxon>Hexapoda</taxon>
        <taxon>Insecta</taxon>
        <taxon>Pterygota</taxon>
        <taxon>Neoptera</taxon>
        <taxon>Endopterygota</taxon>
        <taxon>Diptera</taxon>
        <taxon>Brachycera</taxon>
        <taxon>Muscomorpha</taxon>
        <taxon>Ephydroidea</taxon>
        <taxon>Drosophilidae</taxon>
        <taxon>Drosophila</taxon>
        <taxon>Sophophora</taxon>
    </lineage>
</organism>
<feature type="region of interest" description="Disordered" evidence="8">
    <location>
        <begin position="1"/>
        <end position="28"/>
    </location>
</feature>
<dbReference type="Pfam" id="PF09666">
    <property type="entry name" value="Sororin_middle"/>
    <property type="match status" value="2"/>
</dbReference>
<reference evidence="10 11" key="1">
    <citation type="journal article" date="2007" name="Nature">
        <title>Evolution of genes and genomes on the Drosophila phylogeny.</title>
        <authorList>
            <consortium name="Drosophila 12 Genomes Consortium"/>
            <person name="Clark A.G."/>
            <person name="Eisen M.B."/>
            <person name="Smith D.R."/>
            <person name="Bergman C.M."/>
            <person name="Oliver B."/>
            <person name="Markow T.A."/>
            <person name="Kaufman T.C."/>
            <person name="Kellis M."/>
            <person name="Gelbart W."/>
            <person name="Iyer V.N."/>
            <person name="Pollard D.A."/>
            <person name="Sackton T.B."/>
            <person name="Larracuente A.M."/>
            <person name="Singh N.D."/>
            <person name="Abad J.P."/>
            <person name="Abt D.N."/>
            <person name="Adryan B."/>
            <person name="Aguade M."/>
            <person name="Akashi H."/>
            <person name="Anderson W.W."/>
            <person name="Aquadro C.F."/>
            <person name="Ardell D.H."/>
            <person name="Arguello R."/>
            <person name="Artieri C.G."/>
            <person name="Barbash D.A."/>
            <person name="Barker D."/>
            <person name="Barsanti P."/>
            <person name="Batterham P."/>
            <person name="Batzoglou S."/>
            <person name="Begun D."/>
            <person name="Bhutkar A."/>
            <person name="Blanco E."/>
            <person name="Bosak S.A."/>
            <person name="Bradley R.K."/>
            <person name="Brand A.D."/>
            <person name="Brent M.R."/>
            <person name="Brooks A.N."/>
            <person name="Brown R.H."/>
            <person name="Butlin R.K."/>
            <person name="Caggese C."/>
            <person name="Calvi B.R."/>
            <person name="Bernardo de Carvalho A."/>
            <person name="Caspi A."/>
            <person name="Castrezana S."/>
            <person name="Celniker S.E."/>
            <person name="Chang J.L."/>
            <person name="Chapple C."/>
            <person name="Chatterji S."/>
            <person name="Chinwalla A."/>
            <person name="Civetta A."/>
            <person name="Clifton S.W."/>
            <person name="Comeron J.M."/>
            <person name="Costello J.C."/>
            <person name="Coyne J.A."/>
            <person name="Daub J."/>
            <person name="David R.G."/>
            <person name="Delcher A.L."/>
            <person name="Delehaunty K."/>
            <person name="Do C.B."/>
            <person name="Ebling H."/>
            <person name="Edwards K."/>
            <person name="Eickbush T."/>
            <person name="Evans J.D."/>
            <person name="Filipski A."/>
            <person name="Findeiss S."/>
            <person name="Freyhult E."/>
            <person name="Fulton L."/>
            <person name="Fulton R."/>
            <person name="Garcia A.C."/>
            <person name="Gardiner A."/>
            <person name="Garfield D.A."/>
            <person name="Garvin B.E."/>
            <person name="Gibson G."/>
            <person name="Gilbert D."/>
            <person name="Gnerre S."/>
            <person name="Godfrey J."/>
            <person name="Good R."/>
            <person name="Gotea V."/>
            <person name="Gravely B."/>
            <person name="Greenberg A.J."/>
            <person name="Griffiths-Jones S."/>
            <person name="Gross S."/>
            <person name="Guigo R."/>
            <person name="Gustafson E.A."/>
            <person name="Haerty W."/>
            <person name="Hahn M.W."/>
            <person name="Halligan D.L."/>
            <person name="Halpern A.L."/>
            <person name="Halter G.M."/>
            <person name="Han M.V."/>
            <person name="Heger A."/>
            <person name="Hillier L."/>
            <person name="Hinrichs A.S."/>
            <person name="Holmes I."/>
            <person name="Hoskins R.A."/>
            <person name="Hubisz M.J."/>
            <person name="Hultmark D."/>
            <person name="Huntley M.A."/>
            <person name="Jaffe D.B."/>
            <person name="Jagadeeshan S."/>
            <person name="Jeck W.R."/>
            <person name="Johnson J."/>
            <person name="Jones C.D."/>
            <person name="Jordan W.C."/>
            <person name="Karpen G.H."/>
            <person name="Kataoka E."/>
            <person name="Keightley P.D."/>
            <person name="Kheradpour P."/>
            <person name="Kirkness E.F."/>
            <person name="Koerich L.B."/>
            <person name="Kristiansen K."/>
            <person name="Kudrna D."/>
            <person name="Kulathinal R.J."/>
            <person name="Kumar S."/>
            <person name="Kwok R."/>
            <person name="Lander E."/>
            <person name="Langley C.H."/>
            <person name="Lapoint R."/>
            <person name="Lazzaro B.P."/>
            <person name="Lee S.J."/>
            <person name="Levesque L."/>
            <person name="Li R."/>
            <person name="Lin C.F."/>
            <person name="Lin M.F."/>
            <person name="Lindblad-Toh K."/>
            <person name="Llopart A."/>
            <person name="Long M."/>
            <person name="Low L."/>
            <person name="Lozovsky E."/>
            <person name="Lu J."/>
            <person name="Luo M."/>
            <person name="Machado C.A."/>
            <person name="Makalowski W."/>
            <person name="Marzo M."/>
            <person name="Matsuda M."/>
            <person name="Matzkin L."/>
            <person name="McAllister B."/>
            <person name="McBride C.S."/>
            <person name="McKernan B."/>
            <person name="McKernan K."/>
            <person name="Mendez-Lago M."/>
            <person name="Minx P."/>
            <person name="Mollenhauer M.U."/>
            <person name="Montooth K."/>
            <person name="Mount S.M."/>
            <person name="Mu X."/>
            <person name="Myers E."/>
            <person name="Negre B."/>
            <person name="Newfeld S."/>
            <person name="Nielsen R."/>
            <person name="Noor M.A."/>
            <person name="O'Grady P."/>
            <person name="Pachter L."/>
            <person name="Papaceit M."/>
            <person name="Parisi M.J."/>
            <person name="Parisi M."/>
            <person name="Parts L."/>
            <person name="Pedersen J.S."/>
            <person name="Pesole G."/>
            <person name="Phillippy A.M."/>
            <person name="Ponting C.P."/>
            <person name="Pop M."/>
            <person name="Porcelli D."/>
            <person name="Powell J.R."/>
            <person name="Prohaska S."/>
            <person name="Pruitt K."/>
            <person name="Puig M."/>
            <person name="Quesneville H."/>
            <person name="Ram K.R."/>
            <person name="Rand D."/>
            <person name="Rasmussen M.D."/>
            <person name="Reed L.K."/>
            <person name="Reenan R."/>
            <person name="Reily A."/>
            <person name="Remington K.A."/>
            <person name="Rieger T.T."/>
            <person name="Ritchie M.G."/>
            <person name="Robin C."/>
            <person name="Rogers Y.H."/>
            <person name="Rohde C."/>
            <person name="Rozas J."/>
            <person name="Rubenfield M.J."/>
            <person name="Ruiz A."/>
            <person name="Russo S."/>
            <person name="Salzberg S.L."/>
            <person name="Sanchez-Gracia A."/>
            <person name="Saranga D.J."/>
            <person name="Sato H."/>
            <person name="Schaeffer S.W."/>
            <person name="Schatz M.C."/>
            <person name="Schlenke T."/>
            <person name="Schwartz R."/>
            <person name="Segarra C."/>
            <person name="Singh R.S."/>
            <person name="Sirot L."/>
            <person name="Sirota M."/>
            <person name="Sisneros N.B."/>
            <person name="Smith C.D."/>
            <person name="Smith T.F."/>
            <person name="Spieth J."/>
            <person name="Stage D.E."/>
            <person name="Stark A."/>
            <person name="Stephan W."/>
            <person name="Strausberg R.L."/>
            <person name="Strempel S."/>
            <person name="Sturgill D."/>
            <person name="Sutton G."/>
            <person name="Sutton G.G."/>
            <person name="Tao W."/>
            <person name="Teichmann S."/>
            <person name="Tobari Y.N."/>
            <person name="Tomimura Y."/>
            <person name="Tsolas J.M."/>
            <person name="Valente V.L."/>
            <person name="Venter E."/>
            <person name="Venter J.C."/>
            <person name="Vicario S."/>
            <person name="Vieira F.G."/>
            <person name="Vilella A.J."/>
            <person name="Villasante A."/>
            <person name="Walenz B."/>
            <person name="Wang J."/>
            <person name="Wasserman M."/>
            <person name="Watts T."/>
            <person name="Wilson D."/>
            <person name="Wilson R.K."/>
            <person name="Wing R.A."/>
            <person name="Wolfner M.F."/>
            <person name="Wong A."/>
            <person name="Wong G.K."/>
            <person name="Wu C.I."/>
            <person name="Wu G."/>
            <person name="Yamamoto D."/>
            <person name="Yang H.P."/>
            <person name="Yang S.P."/>
            <person name="Yorke J.A."/>
            <person name="Yoshida K."/>
            <person name="Zdobnov E."/>
            <person name="Zhang P."/>
            <person name="Zhang Y."/>
            <person name="Zimin A.V."/>
            <person name="Baldwin J."/>
            <person name="Abdouelleil A."/>
            <person name="Abdulkadir J."/>
            <person name="Abebe A."/>
            <person name="Abera B."/>
            <person name="Abreu J."/>
            <person name="Acer S.C."/>
            <person name="Aftuck L."/>
            <person name="Alexander A."/>
            <person name="An P."/>
            <person name="Anderson E."/>
            <person name="Anderson S."/>
            <person name="Arachi H."/>
            <person name="Azer M."/>
            <person name="Bachantsang P."/>
            <person name="Barry A."/>
            <person name="Bayul T."/>
            <person name="Berlin A."/>
            <person name="Bessette D."/>
            <person name="Bloom T."/>
            <person name="Blye J."/>
            <person name="Boguslavskiy L."/>
            <person name="Bonnet C."/>
            <person name="Boukhgalter B."/>
            <person name="Bourzgui I."/>
            <person name="Brown A."/>
            <person name="Cahill P."/>
            <person name="Channer S."/>
            <person name="Cheshatsang Y."/>
            <person name="Chuda L."/>
            <person name="Citroen M."/>
            <person name="Collymore A."/>
            <person name="Cooke P."/>
            <person name="Costello M."/>
            <person name="D'Aco K."/>
            <person name="Daza R."/>
            <person name="De Haan G."/>
            <person name="DeGray S."/>
            <person name="DeMaso C."/>
            <person name="Dhargay N."/>
            <person name="Dooley K."/>
            <person name="Dooley E."/>
            <person name="Doricent M."/>
            <person name="Dorje P."/>
            <person name="Dorjee K."/>
            <person name="Dupes A."/>
            <person name="Elong R."/>
            <person name="Falk J."/>
            <person name="Farina A."/>
            <person name="Faro S."/>
            <person name="Ferguson D."/>
            <person name="Fisher S."/>
            <person name="Foley C.D."/>
            <person name="Franke A."/>
            <person name="Friedrich D."/>
            <person name="Gadbois L."/>
            <person name="Gearin G."/>
            <person name="Gearin C.R."/>
            <person name="Giannoukos G."/>
            <person name="Goode T."/>
            <person name="Graham J."/>
            <person name="Grandbois E."/>
            <person name="Grewal S."/>
            <person name="Gyaltsen K."/>
            <person name="Hafez N."/>
            <person name="Hagos B."/>
            <person name="Hall J."/>
            <person name="Henson C."/>
            <person name="Hollinger A."/>
            <person name="Honan T."/>
            <person name="Huard M.D."/>
            <person name="Hughes L."/>
            <person name="Hurhula B."/>
            <person name="Husby M.E."/>
            <person name="Kamat A."/>
            <person name="Kanga B."/>
            <person name="Kashin S."/>
            <person name="Khazanovich D."/>
            <person name="Kisner P."/>
            <person name="Lance K."/>
            <person name="Lara M."/>
            <person name="Lee W."/>
            <person name="Lennon N."/>
            <person name="Letendre F."/>
            <person name="LeVine R."/>
            <person name="Lipovsky A."/>
            <person name="Liu X."/>
            <person name="Liu J."/>
            <person name="Liu S."/>
            <person name="Lokyitsang T."/>
            <person name="Lokyitsang Y."/>
            <person name="Lubonja R."/>
            <person name="Lui A."/>
            <person name="MacDonald P."/>
            <person name="Magnisalis V."/>
            <person name="Maru K."/>
            <person name="Matthews C."/>
            <person name="McCusker W."/>
            <person name="McDonough S."/>
            <person name="Mehta T."/>
            <person name="Meldrim J."/>
            <person name="Meneus L."/>
            <person name="Mihai O."/>
            <person name="Mihalev A."/>
            <person name="Mihova T."/>
            <person name="Mittelman R."/>
            <person name="Mlenga V."/>
            <person name="Montmayeur A."/>
            <person name="Mulrain L."/>
            <person name="Navidi A."/>
            <person name="Naylor J."/>
            <person name="Negash T."/>
            <person name="Nguyen T."/>
            <person name="Nguyen N."/>
            <person name="Nicol R."/>
            <person name="Norbu C."/>
            <person name="Norbu N."/>
            <person name="Novod N."/>
            <person name="O'Neill B."/>
            <person name="Osman S."/>
            <person name="Markiewicz E."/>
            <person name="Oyono O.L."/>
            <person name="Patti C."/>
            <person name="Phunkhang P."/>
            <person name="Pierre F."/>
            <person name="Priest M."/>
            <person name="Raghuraman S."/>
            <person name="Rege F."/>
            <person name="Reyes R."/>
            <person name="Rise C."/>
            <person name="Rogov P."/>
            <person name="Ross K."/>
            <person name="Ryan E."/>
            <person name="Settipalli S."/>
            <person name="Shea T."/>
            <person name="Sherpa N."/>
            <person name="Shi L."/>
            <person name="Shih D."/>
            <person name="Sparrow T."/>
            <person name="Spaulding J."/>
            <person name="Stalker J."/>
            <person name="Stange-Thomann N."/>
            <person name="Stavropoulos S."/>
            <person name="Stone C."/>
            <person name="Strader C."/>
            <person name="Tesfaye S."/>
            <person name="Thomson T."/>
            <person name="Thoulutsang Y."/>
            <person name="Thoulutsang D."/>
            <person name="Topham K."/>
            <person name="Topping I."/>
            <person name="Tsamla T."/>
            <person name="Vassiliev H."/>
            <person name="Vo A."/>
            <person name="Wangchuk T."/>
            <person name="Wangdi T."/>
            <person name="Weiand M."/>
            <person name="Wilkinson J."/>
            <person name="Wilson A."/>
            <person name="Yadav S."/>
            <person name="Young G."/>
            <person name="Yu Q."/>
            <person name="Zembek L."/>
            <person name="Zhong D."/>
            <person name="Zimmer A."/>
            <person name="Zwirko Z."/>
            <person name="Jaffe D.B."/>
            <person name="Alvarez P."/>
            <person name="Brockman W."/>
            <person name="Butler J."/>
            <person name="Chin C."/>
            <person name="Gnerre S."/>
            <person name="Grabherr M."/>
            <person name="Kleber M."/>
            <person name="Mauceli E."/>
            <person name="MacCallum I."/>
        </authorList>
    </citation>
    <scope>NUCLEOTIDE SEQUENCE [LARGE SCALE GENOMIC DNA]</scope>
    <source>
        <strain evidence="11">Tai18E2 / Tucson 14021-0261.01</strain>
    </source>
</reference>
<keyword evidence="3" id="KW-0158">Chromosome</keyword>
<comment type="subcellular location">
    <subcellularLocation>
        <location evidence="2">Chromosome</location>
    </subcellularLocation>
    <subcellularLocation>
        <location evidence="1">Nucleus</location>
    </subcellularLocation>
</comment>
<feature type="region of interest" description="Disordered" evidence="8">
    <location>
        <begin position="779"/>
        <end position="848"/>
    </location>
</feature>
<dbReference type="GO" id="GO:0060438">
    <property type="term" value="P:trachea development"/>
    <property type="evidence" value="ECO:0007669"/>
    <property type="project" value="EnsemblMetazoa"/>
</dbReference>
<evidence type="ECO:0000256" key="4">
    <source>
        <dbReference type="ARBA" id="ARBA00022618"/>
    </source>
</evidence>
<keyword evidence="6" id="KW-0539">Nucleus</keyword>
<evidence type="ECO:0000256" key="3">
    <source>
        <dbReference type="ARBA" id="ARBA00022454"/>
    </source>
</evidence>
<dbReference type="EMBL" id="CM000160">
    <property type="protein sequence ID" value="EDW96704.2"/>
    <property type="molecule type" value="Genomic_DNA"/>
</dbReference>
<dbReference type="OrthoDB" id="8028148at2759"/>
<dbReference type="GO" id="GO:0005634">
    <property type="term" value="C:nucleus"/>
    <property type="evidence" value="ECO:0007669"/>
    <property type="project" value="UniProtKB-SubCell"/>
</dbReference>
<feature type="compositionally biased region" description="Basic residues" evidence="8">
    <location>
        <begin position="271"/>
        <end position="293"/>
    </location>
</feature>
<keyword evidence="11" id="KW-1185">Reference proteome</keyword>
<dbReference type="GO" id="GO:0043066">
    <property type="term" value="P:negative regulation of apoptotic process"/>
    <property type="evidence" value="ECO:0007669"/>
    <property type="project" value="EnsemblMetazoa"/>
</dbReference>
<dbReference type="HOGENOM" id="CLU_021996_0_0_1"/>
<evidence type="ECO:0000256" key="6">
    <source>
        <dbReference type="ARBA" id="ARBA00023242"/>
    </source>
</evidence>
<dbReference type="GO" id="GO:0000792">
    <property type="term" value="C:heterochromatin"/>
    <property type="evidence" value="ECO:0007669"/>
    <property type="project" value="EnsemblMetazoa"/>
</dbReference>
<evidence type="ECO:0000256" key="8">
    <source>
        <dbReference type="SAM" id="MobiDB-lite"/>
    </source>
</evidence>
<accession>B4PVD1</accession>
<feature type="region of interest" description="Disordered" evidence="8">
    <location>
        <begin position="491"/>
        <end position="523"/>
    </location>
</feature>
<evidence type="ECO:0000256" key="1">
    <source>
        <dbReference type="ARBA" id="ARBA00004123"/>
    </source>
</evidence>
<feature type="region of interest" description="Disordered" evidence="8">
    <location>
        <begin position="43"/>
        <end position="87"/>
    </location>
</feature>
<dbReference type="GO" id="GO:0007431">
    <property type="term" value="P:salivary gland development"/>
    <property type="evidence" value="ECO:0007669"/>
    <property type="project" value="EnsemblMetazoa"/>
</dbReference>
<sequence length="875" mass="97119">MVRTRPVPCAKSPDVSTATKRAPGRPKKLSIESILITTIRKPGRPKKLPIGADLTTTKRKPGRPKKLEIGVDLTTTKRSPGRPKKLEIGADLTTTKRSPGRPKKLSNEDIVTALTEPECRIRKCVVKLKRCKVQEGGAPEYSGNDAPDGDASTFEPARNSTMYVPPKVQKSTIPPVIKKKVPGPKTSPCRQGIESTSPSGPAAKTSPKKPSRFFHRDQASARTRSSVTRNVFEFLSQSQSDDENDRADPAADIIKRMVKAGKACVMVRSTKNGKTRAKRTAKKVRPVGKRRQISTKDMEPEPVKVASKPIEPRLQKPSRALSTIFEPEEDSSNDSEPGYVQPMEMPVQVHVEPSTSKQAHDGAYSNLARSVMLNQTQAQNSLTSPDRRRELINKARQLVSTPLNRKAPPVAEVSASTAALSPIVRQSSNAVGTAGGASPWRVSDESPLPNTFMFGFNTSQMPSYSSDPVQRRHVYVPDLAAEQSENIPHEESICPPLHEQSHDSNANDSNEENQPPPTINTSVSINDRENAENAENFVHLPNPRRTLQKRTPFKDINILEVVTLPPWKKNVPATISKEITPTRVAAHPIAASSPAPRSQTRVNLFGFDEALACEDLPRKTTTPSKGIPPTSVSFNREVTSALANRSQADINTSGCHEILSCENIPEESTKTRKSPSRNLFGFDEFITESEDAPANSKALSQNVSLHDKLHRLAELRPRDGELPQVSSTPNRSDYLGVHSKQMDIRDVFCSTMIALPPAVKRKAAALAARESMGLFRVDQDEPEQSFAEKQPRRTYVKERPQRKRKKRVQILYIESDSEDENEQDSHDKSLDSPQKKQHRAKRPRRDIEHEAKLQHFVTSFNKQCEEVEKFPVIIE</sequence>
<keyword evidence="5" id="KW-0498">Mitosis</keyword>
<reference evidence="10 11" key="2">
    <citation type="journal article" date="2007" name="PLoS Biol.">
        <title>Principles of genome evolution in the Drosophila melanogaster species group.</title>
        <authorList>
            <person name="Ranz J.M."/>
            <person name="Maurin D."/>
            <person name="Chan Y.S."/>
            <person name="von Grotthuss M."/>
            <person name="Hillier L.W."/>
            <person name="Roote J."/>
            <person name="Ashburner M."/>
            <person name="Bergman C.M."/>
        </authorList>
    </citation>
    <scope>NUCLEOTIDE SEQUENCE [LARGE SCALE GENOMIC DNA]</scope>
    <source>
        <strain evidence="11">Tai18E2 / Tucson 14021-0261.01</strain>
    </source>
</reference>
<dbReference type="GO" id="GO:0051301">
    <property type="term" value="P:cell division"/>
    <property type="evidence" value="ECO:0007669"/>
    <property type="project" value="UniProtKB-KW"/>
</dbReference>
<dbReference type="InterPro" id="IPR057261">
    <property type="entry name" value="Sororin-like_M"/>
</dbReference>
<evidence type="ECO:0000256" key="5">
    <source>
        <dbReference type="ARBA" id="ARBA00022776"/>
    </source>
</evidence>
<dbReference type="GO" id="GO:0007428">
    <property type="term" value="P:primary branching, open tracheal system"/>
    <property type="evidence" value="ECO:0007669"/>
    <property type="project" value="EnsemblMetazoa"/>
</dbReference>
<name>B4PVD1_DROYA</name>
<protein>
    <recommendedName>
        <fullName evidence="9">Sororin-like middle region domain-containing protein</fullName>
    </recommendedName>
</protein>
<dbReference type="GO" id="GO:0071478">
    <property type="term" value="P:cellular response to radiation"/>
    <property type="evidence" value="ECO:0007669"/>
    <property type="project" value="EnsemblMetazoa"/>
</dbReference>
<evidence type="ECO:0000313" key="10">
    <source>
        <dbReference type="EMBL" id="EDW96704.2"/>
    </source>
</evidence>
<proteinExistence type="predicted"/>
<keyword evidence="7" id="KW-0131">Cell cycle</keyword>
<evidence type="ECO:0000256" key="2">
    <source>
        <dbReference type="ARBA" id="ARBA00004286"/>
    </source>
</evidence>
<feature type="compositionally biased region" description="Basic and acidic residues" evidence="8">
    <location>
        <begin position="823"/>
        <end position="834"/>
    </location>
</feature>
<feature type="domain" description="Sororin-like middle region" evidence="9">
    <location>
        <begin position="512"/>
        <end position="656"/>
    </location>
</feature>
<feature type="region of interest" description="Disordered" evidence="8">
    <location>
        <begin position="269"/>
        <end position="339"/>
    </location>
</feature>
<dbReference type="KEGG" id="dya:Dyak_GE25977"/>
<evidence type="ECO:0000256" key="7">
    <source>
        <dbReference type="ARBA" id="ARBA00023306"/>
    </source>
</evidence>
<gene>
    <name evidence="10" type="primary">Dyak\GE25977</name>
    <name evidence="10" type="synonym">dyak_GLEANR_9560</name>
    <name evidence="10" type="synonym">GE25977</name>
    <name evidence="10" type="ORF">Dyak_GE25977</name>
</gene>
<keyword evidence="4" id="KW-0132">Cell division</keyword>
<dbReference type="eggNOG" id="ENOG502TJUP">
    <property type="taxonomic scope" value="Eukaryota"/>
</dbReference>